<name>X0V596_9ZZZZ</name>
<reference evidence="1" key="1">
    <citation type="journal article" date="2014" name="Front. Microbiol.">
        <title>High frequency of phylogenetically diverse reductive dehalogenase-homologous genes in deep subseafloor sedimentary metagenomes.</title>
        <authorList>
            <person name="Kawai M."/>
            <person name="Futagami T."/>
            <person name="Toyoda A."/>
            <person name="Takaki Y."/>
            <person name="Nishi S."/>
            <person name="Hori S."/>
            <person name="Arai W."/>
            <person name="Tsubouchi T."/>
            <person name="Morono Y."/>
            <person name="Uchiyama I."/>
            <person name="Ito T."/>
            <person name="Fujiyama A."/>
            <person name="Inagaki F."/>
            <person name="Takami H."/>
        </authorList>
    </citation>
    <scope>NUCLEOTIDE SEQUENCE</scope>
    <source>
        <strain evidence="1">Expedition CK06-06</strain>
    </source>
</reference>
<gene>
    <name evidence="1" type="ORF">S01H1_32147</name>
</gene>
<accession>X0V596</accession>
<protein>
    <submittedName>
        <fullName evidence="1">Uncharacterized protein</fullName>
    </submittedName>
</protein>
<evidence type="ECO:0000313" key="1">
    <source>
        <dbReference type="EMBL" id="GAF95825.1"/>
    </source>
</evidence>
<sequence length="206" mass="23128">MKDLTRFGQNIASDEYQRAYQRDYGQFSDKYGRDLGQNREAYQRDVDAYNRFNIDRSNRFNRLGTVAGYGQTANTALAGQGLSTAQSVAGNVTQLGSAAGANELSRGGAMKDLWQMGAAAGGAYMACWVARAIFGESDPKWRQARHYILNIGPKWFKKLYLKHGEKFSLIVKKSVLLKCALRPVFEYFAWKGRFETGLNRGAVYAY</sequence>
<dbReference type="EMBL" id="BARS01019884">
    <property type="protein sequence ID" value="GAF95825.1"/>
    <property type="molecule type" value="Genomic_DNA"/>
</dbReference>
<dbReference type="AlphaFoldDB" id="X0V596"/>
<proteinExistence type="predicted"/>
<organism evidence="1">
    <name type="scientific">marine sediment metagenome</name>
    <dbReference type="NCBI Taxonomy" id="412755"/>
    <lineage>
        <taxon>unclassified sequences</taxon>
        <taxon>metagenomes</taxon>
        <taxon>ecological metagenomes</taxon>
    </lineage>
</organism>
<comment type="caution">
    <text evidence="1">The sequence shown here is derived from an EMBL/GenBank/DDBJ whole genome shotgun (WGS) entry which is preliminary data.</text>
</comment>